<name>A0A0L0HQR1_SPIPD</name>
<dbReference type="VEuPathDB" id="FungiDB:SPPG_08890"/>
<dbReference type="AlphaFoldDB" id="A0A0L0HQR1"/>
<organism evidence="1 2">
    <name type="scientific">Spizellomyces punctatus (strain DAOM BR117)</name>
    <dbReference type="NCBI Taxonomy" id="645134"/>
    <lineage>
        <taxon>Eukaryota</taxon>
        <taxon>Fungi</taxon>
        <taxon>Fungi incertae sedis</taxon>
        <taxon>Chytridiomycota</taxon>
        <taxon>Chytridiomycota incertae sedis</taxon>
        <taxon>Chytridiomycetes</taxon>
        <taxon>Spizellomycetales</taxon>
        <taxon>Spizellomycetaceae</taxon>
        <taxon>Spizellomyces</taxon>
    </lineage>
</organism>
<evidence type="ECO:0000313" key="1">
    <source>
        <dbReference type="EMBL" id="KND03437.1"/>
    </source>
</evidence>
<gene>
    <name evidence="1" type="ORF">SPPG_08890</name>
</gene>
<dbReference type="InParanoid" id="A0A0L0HQR1"/>
<dbReference type="Proteomes" id="UP000053201">
    <property type="component" value="Unassembled WGS sequence"/>
</dbReference>
<proteinExistence type="predicted"/>
<accession>A0A0L0HQR1</accession>
<evidence type="ECO:0000313" key="2">
    <source>
        <dbReference type="Proteomes" id="UP000053201"/>
    </source>
</evidence>
<sequence length="190" mass="19586">MSSSTVTTSNSSAIAIFTTLNVAFLCEPYTIDNSSMMQCLLFLISSIVLSARAAVGQNASTNASTALLPAVTLPLNRECVAFTFCAPNRTSTETTTATATATSTTTKFSTFIFTQLITSTRSATCSAPTTVVSTCTHNMTATTTTTTTTTPTSSEPVGILIVDTVPSSSKTTKSDAPCQTSNATASVVVV</sequence>
<dbReference type="GeneID" id="27692015"/>
<dbReference type="RefSeq" id="XP_016611476.1">
    <property type="nucleotide sequence ID" value="XM_016757038.1"/>
</dbReference>
<keyword evidence="2" id="KW-1185">Reference proteome</keyword>
<protein>
    <submittedName>
        <fullName evidence="1">Uncharacterized protein</fullName>
    </submittedName>
</protein>
<dbReference type="OMA" id="CQASTIT"/>
<dbReference type="EMBL" id="KQ257451">
    <property type="protein sequence ID" value="KND03437.1"/>
    <property type="molecule type" value="Genomic_DNA"/>
</dbReference>
<reference evidence="1 2" key="1">
    <citation type="submission" date="2009-08" db="EMBL/GenBank/DDBJ databases">
        <title>The Genome Sequence of Spizellomyces punctatus strain DAOM BR117.</title>
        <authorList>
            <consortium name="The Broad Institute Genome Sequencing Platform"/>
            <person name="Russ C."/>
            <person name="Cuomo C."/>
            <person name="Shea T."/>
            <person name="Young S.K."/>
            <person name="Zeng Q."/>
            <person name="Koehrsen M."/>
            <person name="Haas B."/>
            <person name="Borodovsky M."/>
            <person name="Guigo R."/>
            <person name="Alvarado L."/>
            <person name="Berlin A."/>
            <person name="Bochicchio J."/>
            <person name="Borenstein D."/>
            <person name="Chapman S."/>
            <person name="Chen Z."/>
            <person name="Engels R."/>
            <person name="Freedman E."/>
            <person name="Gellesch M."/>
            <person name="Goldberg J."/>
            <person name="Griggs A."/>
            <person name="Gujja S."/>
            <person name="Heiman D."/>
            <person name="Hepburn T."/>
            <person name="Howarth C."/>
            <person name="Jen D."/>
            <person name="Larson L."/>
            <person name="Lewis B."/>
            <person name="Mehta T."/>
            <person name="Park D."/>
            <person name="Pearson M."/>
            <person name="Roberts A."/>
            <person name="Saif S."/>
            <person name="Shenoy N."/>
            <person name="Sisk P."/>
            <person name="Stolte C."/>
            <person name="Sykes S."/>
            <person name="Thomson T."/>
            <person name="Walk T."/>
            <person name="White J."/>
            <person name="Yandava C."/>
            <person name="Burger G."/>
            <person name="Gray M.W."/>
            <person name="Holland P.W.H."/>
            <person name="King N."/>
            <person name="Lang F.B.F."/>
            <person name="Roger A.J."/>
            <person name="Ruiz-Trillo I."/>
            <person name="Lander E."/>
            <person name="Nusbaum C."/>
        </authorList>
    </citation>
    <scope>NUCLEOTIDE SEQUENCE [LARGE SCALE GENOMIC DNA]</scope>
    <source>
        <strain evidence="1 2">DAOM BR117</strain>
    </source>
</reference>